<accession>A0A835K2E1</accession>
<dbReference type="EMBL" id="JADGMS010000006">
    <property type="protein sequence ID" value="KAF9679330.1"/>
    <property type="molecule type" value="Genomic_DNA"/>
</dbReference>
<evidence type="ECO:0000256" key="4">
    <source>
        <dbReference type="SAM" id="MobiDB-lite"/>
    </source>
</evidence>
<protein>
    <submittedName>
        <fullName evidence="5">Uncharacterized protein</fullName>
    </submittedName>
</protein>
<comment type="similarity">
    <text evidence="1">Belongs to the WEB family.</text>
</comment>
<keyword evidence="2 3" id="KW-0175">Coiled coil</keyword>
<evidence type="ECO:0000313" key="6">
    <source>
        <dbReference type="Proteomes" id="UP000657918"/>
    </source>
</evidence>
<dbReference type="PANTHER" id="PTHR32054:SF42">
    <property type="entry name" value="WEB FAMILY PROTEIN"/>
    <property type="match status" value="1"/>
</dbReference>
<dbReference type="GO" id="GO:0009904">
    <property type="term" value="P:chloroplast accumulation movement"/>
    <property type="evidence" value="ECO:0007669"/>
    <property type="project" value="TreeGrafter"/>
</dbReference>
<reference evidence="5 6" key="1">
    <citation type="submission" date="2020-10" db="EMBL/GenBank/DDBJ databases">
        <title>Plant Genome Project.</title>
        <authorList>
            <person name="Zhang R.-G."/>
        </authorList>
    </citation>
    <scope>NUCLEOTIDE SEQUENCE [LARGE SCALE GENOMIC DNA]</scope>
    <source>
        <strain evidence="5">FAFU-HL-1</strain>
        <tissue evidence="5">Leaf</tissue>
    </source>
</reference>
<evidence type="ECO:0000256" key="1">
    <source>
        <dbReference type="ARBA" id="ARBA00005485"/>
    </source>
</evidence>
<dbReference type="GO" id="GO:0009903">
    <property type="term" value="P:chloroplast avoidance movement"/>
    <property type="evidence" value="ECO:0007669"/>
    <property type="project" value="TreeGrafter"/>
</dbReference>
<evidence type="ECO:0000256" key="2">
    <source>
        <dbReference type="ARBA" id="ARBA00023054"/>
    </source>
</evidence>
<dbReference type="GO" id="GO:0005829">
    <property type="term" value="C:cytosol"/>
    <property type="evidence" value="ECO:0007669"/>
    <property type="project" value="TreeGrafter"/>
</dbReference>
<organism evidence="5 6">
    <name type="scientific">Salix dunnii</name>
    <dbReference type="NCBI Taxonomy" id="1413687"/>
    <lineage>
        <taxon>Eukaryota</taxon>
        <taxon>Viridiplantae</taxon>
        <taxon>Streptophyta</taxon>
        <taxon>Embryophyta</taxon>
        <taxon>Tracheophyta</taxon>
        <taxon>Spermatophyta</taxon>
        <taxon>Magnoliopsida</taxon>
        <taxon>eudicotyledons</taxon>
        <taxon>Gunneridae</taxon>
        <taxon>Pentapetalae</taxon>
        <taxon>rosids</taxon>
        <taxon>fabids</taxon>
        <taxon>Malpighiales</taxon>
        <taxon>Salicaceae</taxon>
        <taxon>Saliceae</taxon>
        <taxon>Salix</taxon>
    </lineage>
</organism>
<dbReference type="AlphaFoldDB" id="A0A835K2E1"/>
<feature type="region of interest" description="Disordered" evidence="4">
    <location>
        <begin position="1"/>
        <end position="27"/>
    </location>
</feature>
<proteinExistence type="inferred from homology"/>
<evidence type="ECO:0000256" key="3">
    <source>
        <dbReference type="SAM" id="Coils"/>
    </source>
</evidence>
<dbReference type="PANTHER" id="PTHR32054">
    <property type="entry name" value="HEAVY CHAIN, PUTATIVE, EXPRESSED-RELATED-RELATED"/>
    <property type="match status" value="1"/>
</dbReference>
<feature type="coiled-coil region" evidence="3">
    <location>
        <begin position="333"/>
        <end position="428"/>
    </location>
</feature>
<feature type="coiled-coil region" evidence="3">
    <location>
        <begin position="218"/>
        <end position="293"/>
    </location>
</feature>
<evidence type="ECO:0000313" key="5">
    <source>
        <dbReference type="EMBL" id="KAF9679330.1"/>
    </source>
</evidence>
<comment type="caution">
    <text evidence="5">The sequence shown here is derived from an EMBL/GenBank/DDBJ whole genome shotgun (WGS) entry which is preliminary data.</text>
</comment>
<gene>
    <name evidence="5" type="ORF">SADUNF_Sadunf06G0003800</name>
</gene>
<sequence length="525" mass="59155">MVSVRGGTDQQTAVGSPRGEVGEIDTKKPFQSVKAAVSLFGEVAIKGKPAVRRSRLSSENVLDKETQIVLARRDGDQFKREVETTETTQVRVNSELEKATRTLNDLTTKLKAVDESKKLAIETAEAVKEKAKKLEEAKFQQLMENAARELELDEARQQYEMTACELDAAKEQINKIRRDFDSALEAKSSSFKQAAEAQLSAKTNKERASDLSQEIGAMRESAQQLKIASAQIQEQQAKVVAEKDSRIRVCKSAMAEAEKNLEILKEEYDPKITKNLQAKLAETSAEIEFLQEEMKKGHALEMERMRVLTIEFNEATKALQEIATEESSLRNMVTSLRMELENVKTRKSELLEKEIEKEYAAIEKEIENARREAEGMKKNAEALMEEAKNARLLTQDAEGKLELALKAVEEAKEAEKKAHEEMKALSERKSIEDQDSYNTIKISLEEFESLKKKVEESGNIADTTVTDVMARVEAIIKSNNEVEEKIEENLKTIEEIKEATSMALSSAEMSEAAQKIIEAQLQRWR</sequence>
<dbReference type="Proteomes" id="UP000657918">
    <property type="component" value="Unassembled WGS sequence"/>
</dbReference>
<dbReference type="OrthoDB" id="1933125at2759"/>
<dbReference type="InterPro" id="IPR008545">
    <property type="entry name" value="Web"/>
</dbReference>
<name>A0A835K2E1_9ROSI</name>
<keyword evidence="6" id="KW-1185">Reference proteome</keyword>
<dbReference type="Pfam" id="PF05701">
    <property type="entry name" value="WEMBL"/>
    <property type="match status" value="1"/>
</dbReference>
<feature type="coiled-coil region" evidence="3">
    <location>
        <begin position="96"/>
        <end position="186"/>
    </location>
</feature>